<evidence type="ECO:0000256" key="1">
    <source>
        <dbReference type="SAM" id="MobiDB-lite"/>
    </source>
</evidence>
<protein>
    <submittedName>
        <fullName evidence="2">Uncharacterized protein</fullName>
    </submittedName>
</protein>
<evidence type="ECO:0000313" key="2">
    <source>
        <dbReference type="EMBL" id="CAD9976949.1"/>
    </source>
</evidence>
<accession>A0A7S2YHC2</accession>
<proteinExistence type="predicted"/>
<organism evidence="2">
    <name type="scientific">Entomoneis paludosa</name>
    <dbReference type="NCBI Taxonomy" id="265537"/>
    <lineage>
        <taxon>Eukaryota</taxon>
        <taxon>Sar</taxon>
        <taxon>Stramenopiles</taxon>
        <taxon>Ochrophyta</taxon>
        <taxon>Bacillariophyta</taxon>
        <taxon>Bacillariophyceae</taxon>
        <taxon>Bacillariophycidae</taxon>
        <taxon>Entomoneidaceae</taxon>
        <taxon>Entomoneis</taxon>
    </lineage>
</organism>
<name>A0A7S2YHC2_9STRA</name>
<dbReference type="AlphaFoldDB" id="A0A7S2YHC2"/>
<dbReference type="EMBL" id="HBHT01025430">
    <property type="protein sequence ID" value="CAD9976949.1"/>
    <property type="molecule type" value="Transcribed_RNA"/>
</dbReference>
<feature type="compositionally biased region" description="Basic and acidic residues" evidence="1">
    <location>
        <begin position="79"/>
        <end position="88"/>
    </location>
</feature>
<feature type="compositionally biased region" description="Basic and acidic residues" evidence="1">
    <location>
        <begin position="135"/>
        <end position="144"/>
    </location>
</feature>
<feature type="compositionally biased region" description="Basic and acidic residues" evidence="1">
    <location>
        <begin position="34"/>
        <end position="46"/>
    </location>
</feature>
<gene>
    <name evidence="2" type="ORF">APAL1065_LOCUS17072</name>
</gene>
<reference evidence="2" key="1">
    <citation type="submission" date="2021-01" db="EMBL/GenBank/DDBJ databases">
        <authorList>
            <person name="Corre E."/>
            <person name="Pelletier E."/>
            <person name="Niang G."/>
            <person name="Scheremetjew M."/>
            <person name="Finn R."/>
            <person name="Kale V."/>
            <person name="Holt S."/>
            <person name="Cochrane G."/>
            <person name="Meng A."/>
            <person name="Brown T."/>
            <person name="Cohen L."/>
        </authorList>
    </citation>
    <scope>NUCLEOTIDE SEQUENCE</scope>
    <source>
        <strain evidence="2">CCMP125</strain>
    </source>
</reference>
<sequence>MENRPPPPRISPALIEAVAEELANTQQSVASTDDEGRSTDSEEKRLGTGASKAELSMKDSSRRDPEESHVESTAAISDDDQRNKDNAKAKGTPLRQKNRQSPPQPSPSPEGAKTATGASLPAGKPLPMKPSLPDHVIHQQENEKKKKKKKTKNKTDTS</sequence>
<feature type="region of interest" description="Disordered" evidence="1">
    <location>
        <begin position="19"/>
        <end position="158"/>
    </location>
</feature>
<feature type="compositionally biased region" description="Basic and acidic residues" evidence="1">
    <location>
        <begin position="55"/>
        <end position="70"/>
    </location>
</feature>